<organism evidence="3">
    <name type="scientific">Eucalyptus grandis</name>
    <name type="common">Flooded gum</name>
    <dbReference type="NCBI Taxonomy" id="71139"/>
    <lineage>
        <taxon>Eukaryota</taxon>
        <taxon>Viridiplantae</taxon>
        <taxon>Streptophyta</taxon>
        <taxon>Embryophyta</taxon>
        <taxon>Tracheophyta</taxon>
        <taxon>Spermatophyta</taxon>
        <taxon>Magnoliopsida</taxon>
        <taxon>eudicotyledons</taxon>
        <taxon>Gunneridae</taxon>
        <taxon>Pentapetalae</taxon>
        <taxon>rosids</taxon>
        <taxon>malvids</taxon>
        <taxon>Myrtales</taxon>
        <taxon>Myrtaceae</taxon>
        <taxon>Myrtoideae</taxon>
        <taxon>Eucalypteae</taxon>
        <taxon>Eucalyptus</taxon>
    </lineage>
</organism>
<sequence>MGWLPKLRECFQRLSRRPAIRRQVDAGEGLEDARLAGGPVADDDDAGEPDSLLHDHMSKPVERGWIRLLWEGGRELIGRERK</sequence>
<reference evidence="2" key="2">
    <citation type="journal article" date="2014" name="Nature">
        <title>The genome of Eucalyptus grandis.</title>
        <authorList>
            <person name="Myburg A.A."/>
            <person name="Grattapaglia D."/>
            <person name="Tuskan G.A."/>
            <person name="Hellsten U."/>
            <person name="Hayes R.D."/>
            <person name="Grimwood J."/>
            <person name="Jenkins J."/>
            <person name="Lindquist E."/>
            <person name="Tice H."/>
            <person name="Bauer D."/>
            <person name="Goodstein D.M."/>
            <person name="Dubchak I."/>
            <person name="Poliakov A."/>
            <person name="Mizrachi E."/>
            <person name="Kullan A.R."/>
            <person name="Hussey S.G."/>
            <person name="Pinard D."/>
            <person name="van der Merwe K."/>
            <person name="Singh P."/>
            <person name="van Jaarsveld I."/>
            <person name="Silva-Junior O.B."/>
            <person name="Togawa R.C."/>
            <person name="Pappas M.R."/>
            <person name="Faria D.A."/>
            <person name="Sansaloni C.P."/>
            <person name="Petroli C.D."/>
            <person name="Yang X."/>
            <person name="Ranjan P."/>
            <person name="Tschaplinski T.J."/>
            <person name="Ye C.Y."/>
            <person name="Li T."/>
            <person name="Sterck L."/>
            <person name="Vanneste K."/>
            <person name="Murat F."/>
            <person name="Soler M."/>
            <person name="Clemente H.S."/>
            <person name="Saidi N."/>
            <person name="Cassan-Wang H."/>
            <person name="Dunand C."/>
            <person name="Hefer C.A."/>
            <person name="Bornberg-Bauer E."/>
            <person name="Kersting A.R."/>
            <person name="Vining K."/>
            <person name="Amarasinghe V."/>
            <person name="Ranik M."/>
            <person name="Naithani S."/>
            <person name="Elser J."/>
            <person name="Boyd A.E."/>
            <person name="Liston A."/>
            <person name="Spatafora J.W."/>
            <person name="Dharmwardhana P."/>
            <person name="Raja R."/>
            <person name="Sullivan C."/>
            <person name="Romanel E."/>
            <person name="Alves-Ferreira M."/>
            <person name="Kulheim C."/>
            <person name="Foley W."/>
            <person name="Carocha V."/>
            <person name="Paiva J."/>
            <person name="Kudrna D."/>
            <person name="Brommonschenkel S.H."/>
            <person name="Pasquali G."/>
            <person name="Byrne M."/>
            <person name="Rigault P."/>
            <person name="Tibbits J."/>
            <person name="Spokevicius A."/>
            <person name="Jones R.C."/>
            <person name="Steane D.A."/>
            <person name="Vaillancourt R.E."/>
            <person name="Potts B.M."/>
            <person name="Joubert F."/>
            <person name="Barry K."/>
            <person name="Pappas G.J."/>
            <person name="Strauss S.H."/>
            <person name="Jaiswal P."/>
            <person name="Grima-Pettenati J."/>
            <person name="Salse J."/>
            <person name="Van de Peer Y."/>
            <person name="Rokhsar D.S."/>
            <person name="Schmutz J."/>
        </authorList>
    </citation>
    <scope>NUCLEOTIDE SEQUENCE</scope>
    <source>
        <tissue evidence="2">Leaf extractions</tissue>
    </source>
</reference>
<accession>A0A058ZST3</accession>
<evidence type="ECO:0000313" key="3">
    <source>
        <dbReference type="EMBL" id="KCW44857.1"/>
    </source>
</evidence>
<proteinExistence type="predicted"/>
<dbReference type="InParanoid" id="A0A058ZST3"/>
<dbReference type="EMBL" id="KK199016">
    <property type="protein sequence ID" value="KCW44857.1"/>
    <property type="molecule type" value="Genomic_DNA"/>
</dbReference>
<keyword evidence="4" id="KW-1185">Reference proteome</keyword>
<dbReference type="Gramene" id="KCW44857">
    <property type="protein sequence ID" value="KCW44857"/>
    <property type="gene ID" value="EUGRSUZ_L01573"/>
</dbReference>
<protein>
    <submittedName>
        <fullName evidence="3">Uncharacterized protein</fullName>
    </submittedName>
</protein>
<reference evidence="3" key="1">
    <citation type="submission" date="2013-07" db="EMBL/GenBank/DDBJ databases">
        <title>The genome of Eucalyptus grandis.</title>
        <authorList>
            <person name="Schmutz J."/>
            <person name="Hayes R."/>
            <person name="Myburg A."/>
            <person name="Tuskan G."/>
            <person name="Grattapaglia D."/>
            <person name="Rokhsar D.S."/>
        </authorList>
    </citation>
    <scope>NUCLEOTIDE SEQUENCE</scope>
    <source>
        <tissue evidence="3">Leaf extractions</tissue>
    </source>
</reference>
<reference evidence="2" key="4">
    <citation type="submission" date="2023-07" db="EMBL/GenBank/DDBJ databases">
        <authorList>
            <person name="Myburg A.A."/>
            <person name="Grattapaglia D."/>
            <person name="Tuskan G.A."/>
            <person name="Hellsten U."/>
            <person name="Hayes R.D."/>
            <person name="Grimwood J."/>
            <person name="Jenkins J."/>
            <person name="Lindquist E."/>
            <person name="Tice H."/>
            <person name="Bauer D."/>
            <person name="Goodstein D.M."/>
            <person name="Dubchak I."/>
            <person name="Poliakov A."/>
            <person name="Mizrachi E."/>
            <person name="Kullan A.R."/>
            <person name="Hussey S.G."/>
            <person name="Pinard D."/>
            <person name="Van D.M."/>
            <person name="Singh P."/>
            <person name="Van J.I."/>
            <person name="Silva-Junior O.B."/>
            <person name="Togawa R.C."/>
            <person name="Pappas M.R."/>
            <person name="Faria D.A."/>
            <person name="Sansaloni C.P."/>
            <person name="Petroli C.D."/>
            <person name="Yang X."/>
            <person name="Ranjan P."/>
            <person name="Tschaplinski T.J."/>
            <person name="Ye C.Y."/>
            <person name="Li T."/>
            <person name="Sterck L."/>
            <person name="Vanneste K."/>
            <person name="Murat F."/>
            <person name="Soler M."/>
            <person name="Clemente H.S."/>
            <person name="Saidi N."/>
            <person name="Cassan-Wang H."/>
            <person name="Dunand C."/>
            <person name="Hefer C.A."/>
            <person name="Bornberg-Bauer E."/>
            <person name="Kersting A.R."/>
            <person name="Vining K."/>
            <person name="Amarasinghe V."/>
            <person name="Ranik M."/>
            <person name="Naithani S."/>
            <person name="Elser J."/>
            <person name="Boyd A.E."/>
            <person name="Liston A."/>
            <person name="Spatafora J.W."/>
            <person name="Dharmwardhana P."/>
            <person name="Raja R."/>
            <person name="Sullivan C."/>
            <person name="Romanel E."/>
            <person name="Alves-Ferreira M."/>
            <person name="Kulheim C."/>
            <person name="Foley W."/>
            <person name="Carocha V."/>
            <person name="Paiva J."/>
            <person name="Kudrna D."/>
            <person name="Brommonschenkel S.H."/>
            <person name="Pasquali G."/>
            <person name="Byrne M."/>
            <person name="Rigault P."/>
            <person name="Tibbits J."/>
            <person name="Spokevicius A."/>
            <person name="Jones R.C."/>
            <person name="Steane D.A."/>
            <person name="Vaillancourt R.E."/>
            <person name="Potts B.M."/>
            <person name="Joubert F."/>
            <person name="Barry K."/>
            <person name="Pappas G.J."/>
            <person name="Strauss S.H."/>
            <person name="Jaiswal P."/>
            <person name="Grima-Pettenati J."/>
            <person name="Salse J."/>
            <person name="Van D.P."/>
            <person name="Rokhsar D.S."/>
            <person name="Schmutz J."/>
        </authorList>
    </citation>
    <scope>NUCLEOTIDE SEQUENCE</scope>
    <source>
        <tissue evidence="2">Leaf extractions</tissue>
    </source>
</reference>
<reference evidence="2" key="3">
    <citation type="submission" date="2023-04" db="EMBL/GenBank/DDBJ databases">
        <title>WGS assembly of Eucalyptus grandis.</title>
        <authorList>
            <person name="Myburg A."/>
            <person name="Grattapaglia D."/>
            <person name="Tuskan G."/>
            <person name="Hellsten U."/>
            <person name="Hayes R."/>
            <person name="Grimwood J."/>
            <person name="Jenkins J."/>
            <person name="Lindquist E."/>
            <person name="Tice H."/>
            <person name="Bauer D."/>
            <person name="Goodstein D."/>
            <person name="Dubchak I."/>
            <person name="Poliakov A."/>
            <person name="Mizrachi E."/>
            <person name="Kullan A."/>
            <person name="Hussey S."/>
            <person name="Pinard D."/>
            <person name="Van D."/>
            <person name="Singh P."/>
            <person name="Van J."/>
            <person name="Silva-Junior O."/>
            <person name="Togawa R."/>
            <person name="Pappas M."/>
            <person name="Faria D."/>
            <person name="Sansaloni C."/>
            <person name="Petroli C."/>
            <person name="Yang X."/>
            <person name="Ranjan P."/>
            <person name="Tschaplinski T."/>
            <person name="Ye C."/>
            <person name="Li T."/>
            <person name="Sterck L."/>
            <person name="Vanneste K."/>
            <person name="Murat F."/>
            <person name="Soler M."/>
            <person name="Clemente H."/>
            <person name="Saidi N."/>
            <person name="Cassan-Wang H."/>
            <person name="Dunand C."/>
            <person name="Hefer C."/>
            <person name="Bornberg-Bauer E."/>
            <person name="Kersting A."/>
            <person name="Vining K."/>
            <person name="Amarasinghe V."/>
            <person name="Ranik M."/>
            <person name="Naithani S."/>
            <person name="Elser J."/>
            <person name="Boyd A."/>
            <person name="Liston A."/>
            <person name="Spatafora J."/>
            <person name="Dharmwardhana P."/>
            <person name="Raja R."/>
            <person name="Sullivan C."/>
            <person name="Romanel E."/>
            <person name="Alves-Ferreira M."/>
            <person name="Kulheim C."/>
            <person name="Foley W."/>
            <person name="Carocha V."/>
            <person name="Paiva J."/>
            <person name="Kudrna D."/>
            <person name="Brommonschenkel S."/>
            <person name="Pasquali G."/>
            <person name="Byrne M."/>
            <person name="Rigault P."/>
            <person name="Tibbits J."/>
            <person name="Spokevicius A."/>
            <person name="Jones R."/>
            <person name="Steane D."/>
            <person name="Vaillancourt R."/>
            <person name="Potts B."/>
            <person name="Joubert F."/>
            <person name="Barry K."/>
            <person name="Pappas G."/>
            <person name="Strauss S."/>
            <person name="Jaiswal P."/>
            <person name="Grima-Pettenati J."/>
            <person name="Salse J."/>
            <person name="Van D."/>
            <person name="Rokhsar D."/>
            <person name="Schmutz J."/>
        </authorList>
    </citation>
    <scope>NUCLEOTIDE SEQUENCE</scope>
    <source>
        <tissue evidence="2">Leaf extractions</tissue>
    </source>
</reference>
<name>A0A058ZST3_EUCGR</name>
<feature type="region of interest" description="Disordered" evidence="1">
    <location>
        <begin position="25"/>
        <end position="55"/>
    </location>
</feature>
<evidence type="ECO:0000313" key="4">
    <source>
        <dbReference type="Proteomes" id="UP000030711"/>
    </source>
</evidence>
<evidence type="ECO:0000256" key="1">
    <source>
        <dbReference type="SAM" id="MobiDB-lite"/>
    </source>
</evidence>
<evidence type="ECO:0000313" key="2">
    <source>
        <dbReference type="EMBL" id="KAK2632426.1"/>
    </source>
</evidence>
<gene>
    <name evidence="3" type="ORF">EUGRSUZ_L01573</name>
</gene>
<dbReference type="EMBL" id="MU848500">
    <property type="protein sequence ID" value="KAK2632426.1"/>
    <property type="molecule type" value="Genomic_DNA"/>
</dbReference>
<dbReference type="Proteomes" id="UP000030711">
    <property type="component" value="Unassembled WGS sequence"/>
</dbReference>
<dbReference type="AlphaFoldDB" id="A0A058ZST3"/>